<proteinExistence type="predicted"/>
<organism evidence="1 2">
    <name type="scientific">Gigaspora margarita</name>
    <dbReference type="NCBI Taxonomy" id="4874"/>
    <lineage>
        <taxon>Eukaryota</taxon>
        <taxon>Fungi</taxon>
        <taxon>Fungi incertae sedis</taxon>
        <taxon>Mucoromycota</taxon>
        <taxon>Glomeromycotina</taxon>
        <taxon>Glomeromycetes</taxon>
        <taxon>Diversisporales</taxon>
        <taxon>Gigasporaceae</taxon>
        <taxon>Gigaspora</taxon>
    </lineage>
</organism>
<gene>
    <name evidence="1" type="ORF">GMARGA_LOCUS21520</name>
</gene>
<comment type="caution">
    <text evidence="1">The sequence shown here is derived from an EMBL/GenBank/DDBJ whole genome shotgun (WGS) entry which is preliminary data.</text>
</comment>
<reference evidence="1 2" key="1">
    <citation type="submission" date="2021-06" db="EMBL/GenBank/DDBJ databases">
        <authorList>
            <person name="Kallberg Y."/>
            <person name="Tangrot J."/>
            <person name="Rosling A."/>
        </authorList>
    </citation>
    <scope>NUCLEOTIDE SEQUENCE [LARGE SCALE GENOMIC DNA]</scope>
    <source>
        <strain evidence="1 2">120-4 pot B 10/14</strain>
    </source>
</reference>
<accession>A0ABN7VQV2</accession>
<dbReference type="Proteomes" id="UP000789901">
    <property type="component" value="Unassembled WGS sequence"/>
</dbReference>
<dbReference type="EMBL" id="CAJVQB010019930">
    <property type="protein sequence ID" value="CAG8792827.1"/>
    <property type="molecule type" value="Genomic_DNA"/>
</dbReference>
<protein>
    <submittedName>
        <fullName evidence="1">38677_t:CDS:1</fullName>
    </submittedName>
</protein>
<evidence type="ECO:0000313" key="1">
    <source>
        <dbReference type="EMBL" id="CAG8792827.1"/>
    </source>
</evidence>
<evidence type="ECO:0000313" key="2">
    <source>
        <dbReference type="Proteomes" id="UP000789901"/>
    </source>
</evidence>
<keyword evidence="2" id="KW-1185">Reference proteome</keyword>
<sequence length="119" mass="13849">DTFSQFCWHINAVIVLGSKEVRSSSIIQLAQLNICSDTMLVASMARISQAIADKFENQLLLSLHHSRTLVNIQKNHQVDFQMIIQYYYLYYLLRAIQFLIHLIESNPMESNMQDKDLQT</sequence>
<name>A0ABN7VQV2_GIGMA</name>
<feature type="non-terminal residue" evidence="1">
    <location>
        <position position="1"/>
    </location>
</feature>